<dbReference type="AlphaFoldDB" id="A0A5B0MUD0"/>
<name>A0A5B0MUD0_PUCGR</name>
<evidence type="ECO:0000313" key="2">
    <source>
        <dbReference type="EMBL" id="KAA1080585.1"/>
    </source>
</evidence>
<evidence type="ECO:0000313" key="5">
    <source>
        <dbReference type="Proteomes" id="UP000325313"/>
    </source>
</evidence>
<feature type="region of interest" description="Disordered" evidence="1">
    <location>
        <begin position="288"/>
        <end position="311"/>
    </location>
</feature>
<protein>
    <submittedName>
        <fullName evidence="2">Uncharacterized protein</fullName>
    </submittedName>
</protein>
<feature type="region of interest" description="Disordered" evidence="1">
    <location>
        <begin position="44"/>
        <end position="65"/>
    </location>
</feature>
<dbReference type="Proteomes" id="UP000325313">
    <property type="component" value="Unassembled WGS sequence"/>
</dbReference>
<evidence type="ECO:0000313" key="3">
    <source>
        <dbReference type="EMBL" id="KAA1131543.1"/>
    </source>
</evidence>
<dbReference type="Gene3D" id="2.40.70.10">
    <property type="entry name" value="Acid Proteases"/>
    <property type="match status" value="1"/>
</dbReference>
<proteinExistence type="predicted"/>
<dbReference type="EMBL" id="VDEP01000103">
    <property type="protein sequence ID" value="KAA1131543.1"/>
    <property type="molecule type" value="Genomic_DNA"/>
</dbReference>
<dbReference type="InterPro" id="IPR021109">
    <property type="entry name" value="Peptidase_aspartic_dom_sf"/>
</dbReference>
<sequence>MDDPEQLLKAENTWKRQEKIAAALRNHLLDLLLAPEATLAMAELHPSTSKKEEPPANQMATGGDKTPPMSMADYLKGAIQLQHRSIDQANLDWAVAEANRRAEADRIACLEDALMLISVKIEPEHATPPLTNDRVDLQCFQSLDGPSFVGPFQKVKPFLLWLRGVQIFFATKGVTHDNDKIRIIGTLICETKTQAVYAAGVEKFVRKGWSSFKDKLIVFALPPMWHTNLRAEFKGLRKSNAKDFRGYRMKDDLQAEVQNHQLLLASPFDFSIFDSRASGFWDWIAKRSTPRPRPNHQQATQNEDRPSEQLSREETLWRVHAFLDSTGCCHYCKKNWGSAAGACPGPIDCNRVPITAAFTAPPKRANYTPPTAKLAPNHTAGRPTQPPAGRAATVAAISEEGIFPPLDQASISAITDMEEELCLAREETYVSKTGPGPRRLIVNFTMEGVNLRGLIYTGSELNLITDKAAKLTGARIQEFSTPTVVSLALDDSTSFPIILKNFVVVSLSNPNSALTFKDVNLKVGQIKGDYEMILGIQFLSQFCLSVSISNHALQCGHSGFTLVDYRHPAAIHQQTSPPSPKITNTDALTYPCEASEKKILHEFEDLFPADILAVSDTTVLDDHPKDSTFPKKLQLEGSKV</sequence>
<dbReference type="Proteomes" id="UP000324748">
    <property type="component" value="Unassembled WGS sequence"/>
</dbReference>
<accession>A0A5B0MUD0</accession>
<comment type="caution">
    <text evidence="2">The sequence shown here is derived from an EMBL/GenBank/DDBJ whole genome shotgun (WGS) entry which is preliminary data.</text>
</comment>
<feature type="compositionally biased region" description="Basic and acidic residues" evidence="1">
    <location>
        <begin position="302"/>
        <end position="311"/>
    </location>
</feature>
<organism evidence="2 4">
    <name type="scientific">Puccinia graminis f. sp. tritici</name>
    <dbReference type="NCBI Taxonomy" id="56615"/>
    <lineage>
        <taxon>Eukaryota</taxon>
        <taxon>Fungi</taxon>
        <taxon>Dikarya</taxon>
        <taxon>Basidiomycota</taxon>
        <taxon>Pucciniomycotina</taxon>
        <taxon>Pucciniomycetes</taxon>
        <taxon>Pucciniales</taxon>
        <taxon>Pucciniaceae</taxon>
        <taxon>Puccinia</taxon>
    </lineage>
</organism>
<dbReference type="EMBL" id="VSWC01000131">
    <property type="protein sequence ID" value="KAA1080585.1"/>
    <property type="molecule type" value="Genomic_DNA"/>
</dbReference>
<evidence type="ECO:0000256" key="1">
    <source>
        <dbReference type="SAM" id="MobiDB-lite"/>
    </source>
</evidence>
<feature type="region of interest" description="Disordered" evidence="1">
    <location>
        <begin position="361"/>
        <end position="388"/>
    </location>
</feature>
<reference evidence="4 5" key="1">
    <citation type="submission" date="2019-05" db="EMBL/GenBank/DDBJ databases">
        <title>Emergence of the Ug99 lineage of the wheat stem rust pathogen through somatic hybridization.</title>
        <authorList>
            <person name="Li F."/>
            <person name="Upadhyaya N.M."/>
            <person name="Sperschneider J."/>
            <person name="Matny O."/>
            <person name="Nguyen-Phuc H."/>
            <person name="Mago R."/>
            <person name="Raley C."/>
            <person name="Miller M.E."/>
            <person name="Silverstein K.A.T."/>
            <person name="Henningsen E."/>
            <person name="Hirsch C.D."/>
            <person name="Visser B."/>
            <person name="Pretorius Z.A."/>
            <person name="Steffenson B.J."/>
            <person name="Schwessinger B."/>
            <person name="Dodds P.N."/>
            <person name="Figueroa M."/>
        </authorList>
    </citation>
    <scope>NUCLEOTIDE SEQUENCE [LARGE SCALE GENOMIC DNA]</scope>
    <source>
        <strain evidence="2">21-0</strain>
        <strain evidence="3 5">Ug99</strain>
    </source>
</reference>
<keyword evidence="4" id="KW-1185">Reference proteome</keyword>
<gene>
    <name evidence="2" type="ORF">PGT21_013437</name>
    <name evidence="3" type="ORF">PGTUg99_029493</name>
</gene>
<dbReference type="OrthoDB" id="10660470at2759"/>
<evidence type="ECO:0000313" key="4">
    <source>
        <dbReference type="Proteomes" id="UP000324748"/>
    </source>
</evidence>